<feature type="transmembrane region" description="Helical" evidence="1">
    <location>
        <begin position="85"/>
        <end position="106"/>
    </location>
</feature>
<evidence type="ECO:0000256" key="1">
    <source>
        <dbReference type="SAM" id="Phobius"/>
    </source>
</evidence>
<feature type="transmembrane region" description="Helical" evidence="1">
    <location>
        <begin position="7"/>
        <end position="26"/>
    </location>
</feature>
<organism evidence="2 3">
    <name type="scientific">Ectocarpus siliculosus</name>
    <name type="common">Brown alga</name>
    <name type="synonym">Conferva siliculosa</name>
    <dbReference type="NCBI Taxonomy" id="2880"/>
    <lineage>
        <taxon>Eukaryota</taxon>
        <taxon>Sar</taxon>
        <taxon>Stramenopiles</taxon>
        <taxon>Ochrophyta</taxon>
        <taxon>PX clade</taxon>
        <taxon>Phaeophyceae</taxon>
        <taxon>Ectocarpales</taxon>
        <taxon>Ectocarpaceae</taxon>
        <taxon>Ectocarpus</taxon>
    </lineage>
</organism>
<sequence>MRSMVTGCLYAFGFGWMAIGLVIRAGDIGYHDDGPLRVAYILLRPCAMFEVAMIAEYWVESLPSQILTPDSFAGKLRNASETSSLFVVIGVANGGLVSLLGVMTFFARSWPQQAADLFIVGGVLTAELVVFFVASRITAVINQATSTAMGRPGSPSSRAFYFKAKRNMWIQAAALCGVGCFPMLVIAIKRLTMAGRSTPIIIETLQILTGHGGAIMFSSATSFDRASGMRRNSAVDTSRVPWRRRISVARMGVVSAVASEAAPSAMIARIKSMDPKKKGKAKTTELVQAEEQGEISKGSRMSCSIGEDAIEVVPFVQRSSGSFGAVCIHHPPHPKAARVIPISVPLTAISVSSDETSTSSMTAGRN</sequence>
<dbReference type="Proteomes" id="UP000002630">
    <property type="component" value="Unassembled WGS sequence"/>
</dbReference>
<evidence type="ECO:0000313" key="3">
    <source>
        <dbReference type="Proteomes" id="UP000002630"/>
    </source>
</evidence>
<evidence type="ECO:0000313" key="2">
    <source>
        <dbReference type="EMBL" id="CBJ31917.1"/>
    </source>
</evidence>
<name>D7FVJ6_ECTSI</name>
<reference evidence="2 3" key="1">
    <citation type="journal article" date="2010" name="Nature">
        <title>The Ectocarpus genome and the independent evolution of multicellularity in brown algae.</title>
        <authorList>
            <person name="Cock J.M."/>
            <person name="Sterck L."/>
            <person name="Rouze P."/>
            <person name="Scornet D."/>
            <person name="Allen A.E."/>
            <person name="Amoutzias G."/>
            <person name="Anthouard V."/>
            <person name="Artiguenave F."/>
            <person name="Aury J.M."/>
            <person name="Badger J.H."/>
            <person name="Beszteri B."/>
            <person name="Billiau K."/>
            <person name="Bonnet E."/>
            <person name="Bothwell J.H."/>
            <person name="Bowler C."/>
            <person name="Boyen C."/>
            <person name="Brownlee C."/>
            <person name="Carrano C.J."/>
            <person name="Charrier B."/>
            <person name="Cho G.Y."/>
            <person name="Coelho S.M."/>
            <person name="Collen J."/>
            <person name="Corre E."/>
            <person name="Da Silva C."/>
            <person name="Delage L."/>
            <person name="Delaroque N."/>
            <person name="Dittami S.M."/>
            <person name="Doulbeau S."/>
            <person name="Elias M."/>
            <person name="Farnham G."/>
            <person name="Gachon C.M."/>
            <person name="Gschloessl B."/>
            <person name="Heesch S."/>
            <person name="Jabbari K."/>
            <person name="Jubin C."/>
            <person name="Kawai H."/>
            <person name="Kimura K."/>
            <person name="Kloareg B."/>
            <person name="Kupper F.C."/>
            <person name="Lang D."/>
            <person name="Le Bail A."/>
            <person name="Leblanc C."/>
            <person name="Lerouge P."/>
            <person name="Lohr M."/>
            <person name="Lopez P.J."/>
            <person name="Martens C."/>
            <person name="Maumus F."/>
            <person name="Michel G."/>
            <person name="Miranda-Saavedra D."/>
            <person name="Morales J."/>
            <person name="Moreau H."/>
            <person name="Motomura T."/>
            <person name="Nagasato C."/>
            <person name="Napoli C.A."/>
            <person name="Nelson D.R."/>
            <person name="Nyvall-Collen P."/>
            <person name="Peters A.F."/>
            <person name="Pommier C."/>
            <person name="Potin P."/>
            <person name="Poulain J."/>
            <person name="Quesneville H."/>
            <person name="Read B."/>
            <person name="Rensing S.A."/>
            <person name="Ritter A."/>
            <person name="Rousvoal S."/>
            <person name="Samanta M."/>
            <person name="Samson G."/>
            <person name="Schroeder D.C."/>
            <person name="Segurens B."/>
            <person name="Strittmatter M."/>
            <person name="Tonon T."/>
            <person name="Tregear J.W."/>
            <person name="Valentin K."/>
            <person name="von Dassow P."/>
            <person name="Yamagishi T."/>
            <person name="Van de Peer Y."/>
            <person name="Wincker P."/>
        </authorList>
    </citation>
    <scope>NUCLEOTIDE SEQUENCE [LARGE SCALE GENOMIC DNA]</scope>
    <source>
        <strain evidence="3">Ec32 / CCAP1310/4</strain>
    </source>
</reference>
<keyword evidence="1" id="KW-0472">Membrane</keyword>
<accession>D7FVJ6</accession>
<dbReference type="OrthoDB" id="10387690at2759"/>
<feature type="transmembrane region" description="Helical" evidence="1">
    <location>
        <begin position="118"/>
        <end position="141"/>
    </location>
</feature>
<proteinExistence type="predicted"/>
<dbReference type="EMBL" id="FN649760">
    <property type="protein sequence ID" value="CBJ31917.1"/>
    <property type="molecule type" value="Genomic_DNA"/>
</dbReference>
<dbReference type="InParanoid" id="D7FVJ6"/>
<keyword evidence="1" id="KW-1133">Transmembrane helix</keyword>
<dbReference type="AlphaFoldDB" id="D7FVJ6"/>
<protein>
    <submittedName>
        <fullName evidence="2">Uncharacterized protein</fullName>
    </submittedName>
</protein>
<keyword evidence="3" id="KW-1185">Reference proteome</keyword>
<feature type="transmembrane region" description="Helical" evidence="1">
    <location>
        <begin position="168"/>
        <end position="188"/>
    </location>
</feature>
<gene>
    <name evidence="2" type="ORF">Esi_0294_0010</name>
</gene>
<keyword evidence="1" id="KW-0812">Transmembrane</keyword>